<evidence type="ECO:0000313" key="1">
    <source>
        <dbReference type="EMBL" id="CAK9266126.1"/>
    </source>
</evidence>
<keyword evidence="2" id="KW-1185">Reference proteome</keyword>
<dbReference type="PANTHER" id="PTHR46169:SF15">
    <property type="entry name" value="INNER CENTROMERE PROTEIN A-LIKE ISOFORM X1-RELATED"/>
    <property type="match status" value="1"/>
</dbReference>
<dbReference type="EMBL" id="OZ020113">
    <property type="protein sequence ID" value="CAK9266126.1"/>
    <property type="molecule type" value="Genomic_DNA"/>
</dbReference>
<evidence type="ECO:0000313" key="2">
    <source>
        <dbReference type="Proteomes" id="UP001497444"/>
    </source>
</evidence>
<gene>
    <name evidence="1" type="ORF">CSSPJE1EN1_LOCUS11604</name>
</gene>
<dbReference type="InterPro" id="IPR052717">
    <property type="entry name" value="Vacuolar_transposase_reg"/>
</dbReference>
<protein>
    <recommendedName>
        <fullName evidence="3">Transposase</fullName>
    </recommendedName>
</protein>
<evidence type="ECO:0008006" key="3">
    <source>
        <dbReference type="Google" id="ProtNLM"/>
    </source>
</evidence>
<sequence length="420" mass="47791">MLMVAEEEPRNEHCVPAPGLNLSFESETLDMECFKSLDDAKKKISADLSSKNPQYQVIPFTSSTRPSDNKLWERMGQTALDIGFASKTPLLADDLLQSRQIIKRRTMDRSEKGIVKLQGIAHNHFQDNGRASFSTDIWTDDATQTAYSVDTMHLINVNFIMHARVVSCDESSEGTSHTAAAIHRDFLNSVRLFITWKEENVMVQAADWQVVVKSDAAGNNRGAEGMSSQFELDLCYCHRISIVINYVLRKQTRQVDGVKQAPVYLFYNESLFVYDTIDASKELVTYMKQTKLNKQLKNKMKQDVATRFEGLLIMLQSVSAELDESTELLKKRKQEDRAEKIFEELLDELIRLLCYFKLASKSLELFNTPTLHLVGMWLAKLKAHLQPRDEPVTVKGANSEKMTIPTDSEDIAPIKVRLLE</sequence>
<dbReference type="SUPFAM" id="SSF53098">
    <property type="entry name" value="Ribonuclease H-like"/>
    <property type="match status" value="1"/>
</dbReference>
<dbReference type="InterPro" id="IPR012337">
    <property type="entry name" value="RNaseH-like_sf"/>
</dbReference>
<name>A0ABP0WJU5_9BRYO</name>
<dbReference type="PANTHER" id="PTHR46169">
    <property type="entry name" value="DNA REPLICATION-RELATED ELEMENT FACTOR, ISOFORM A"/>
    <property type="match status" value="1"/>
</dbReference>
<accession>A0ABP0WJU5</accession>
<reference evidence="1" key="1">
    <citation type="submission" date="2024-02" db="EMBL/GenBank/DDBJ databases">
        <authorList>
            <consortium name="ELIXIR-Norway"/>
            <consortium name="Elixir Norway"/>
        </authorList>
    </citation>
    <scope>NUCLEOTIDE SEQUENCE</scope>
</reference>
<dbReference type="Proteomes" id="UP001497444">
    <property type="component" value="Chromosome 18"/>
</dbReference>
<proteinExistence type="predicted"/>
<organism evidence="1 2">
    <name type="scientific">Sphagnum jensenii</name>
    <dbReference type="NCBI Taxonomy" id="128206"/>
    <lineage>
        <taxon>Eukaryota</taxon>
        <taxon>Viridiplantae</taxon>
        <taxon>Streptophyta</taxon>
        <taxon>Embryophyta</taxon>
        <taxon>Bryophyta</taxon>
        <taxon>Sphagnophytina</taxon>
        <taxon>Sphagnopsida</taxon>
        <taxon>Sphagnales</taxon>
        <taxon>Sphagnaceae</taxon>
        <taxon>Sphagnum</taxon>
    </lineage>
</organism>